<evidence type="ECO:0000256" key="1">
    <source>
        <dbReference type="SAM" id="Phobius"/>
    </source>
</evidence>
<sequence>MADSRGAAGFWTQTHALLRKNLSLQKRNMRTNIGLVIFPAVLCLMLYGIQRMVDSVFTATSTDTSNPTRWPALVQVPETGDRVVRGKSTCVDEDSCPVMVFLTGGNQSLAQSELIFVA</sequence>
<evidence type="ECO:0000313" key="3">
    <source>
        <dbReference type="Proteomes" id="UP001179952"/>
    </source>
</evidence>
<organism evidence="2 3">
    <name type="scientific">Acorus gramineus</name>
    <name type="common">Dwarf sweet flag</name>
    <dbReference type="NCBI Taxonomy" id="55184"/>
    <lineage>
        <taxon>Eukaryota</taxon>
        <taxon>Viridiplantae</taxon>
        <taxon>Streptophyta</taxon>
        <taxon>Embryophyta</taxon>
        <taxon>Tracheophyta</taxon>
        <taxon>Spermatophyta</taxon>
        <taxon>Magnoliopsida</taxon>
        <taxon>Liliopsida</taxon>
        <taxon>Acoraceae</taxon>
        <taxon>Acorus</taxon>
    </lineage>
</organism>
<dbReference type="Proteomes" id="UP001179952">
    <property type="component" value="Unassembled WGS sequence"/>
</dbReference>
<feature type="transmembrane region" description="Helical" evidence="1">
    <location>
        <begin position="29"/>
        <end position="49"/>
    </location>
</feature>
<name>A0AAV9AMQ3_ACOGR</name>
<gene>
    <name evidence="2" type="ORF">QJS04_geneDACA023132</name>
</gene>
<reference evidence="2" key="1">
    <citation type="journal article" date="2023" name="Nat. Commun.">
        <title>Diploid and tetraploid genomes of Acorus and the evolution of monocots.</title>
        <authorList>
            <person name="Ma L."/>
            <person name="Liu K.W."/>
            <person name="Li Z."/>
            <person name="Hsiao Y.Y."/>
            <person name="Qi Y."/>
            <person name="Fu T."/>
            <person name="Tang G.D."/>
            <person name="Zhang D."/>
            <person name="Sun W.H."/>
            <person name="Liu D.K."/>
            <person name="Li Y."/>
            <person name="Chen G.Z."/>
            <person name="Liu X.D."/>
            <person name="Liao X.Y."/>
            <person name="Jiang Y.T."/>
            <person name="Yu X."/>
            <person name="Hao Y."/>
            <person name="Huang J."/>
            <person name="Zhao X.W."/>
            <person name="Ke S."/>
            <person name="Chen Y.Y."/>
            <person name="Wu W.L."/>
            <person name="Hsu J.L."/>
            <person name="Lin Y.F."/>
            <person name="Huang M.D."/>
            <person name="Li C.Y."/>
            <person name="Huang L."/>
            <person name="Wang Z.W."/>
            <person name="Zhao X."/>
            <person name="Zhong W.Y."/>
            <person name="Peng D.H."/>
            <person name="Ahmad S."/>
            <person name="Lan S."/>
            <person name="Zhang J.S."/>
            <person name="Tsai W.C."/>
            <person name="Van de Peer Y."/>
            <person name="Liu Z.J."/>
        </authorList>
    </citation>
    <scope>NUCLEOTIDE SEQUENCE</scope>
    <source>
        <strain evidence="2">SCP</strain>
    </source>
</reference>
<keyword evidence="1" id="KW-0812">Transmembrane</keyword>
<reference evidence="2" key="2">
    <citation type="submission" date="2023-06" db="EMBL/GenBank/DDBJ databases">
        <authorList>
            <person name="Ma L."/>
            <person name="Liu K.-W."/>
            <person name="Li Z."/>
            <person name="Hsiao Y.-Y."/>
            <person name="Qi Y."/>
            <person name="Fu T."/>
            <person name="Tang G."/>
            <person name="Zhang D."/>
            <person name="Sun W.-H."/>
            <person name="Liu D.-K."/>
            <person name="Li Y."/>
            <person name="Chen G.-Z."/>
            <person name="Liu X.-D."/>
            <person name="Liao X.-Y."/>
            <person name="Jiang Y.-T."/>
            <person name="Yu X."/>
            <person name="Hao Y."/>
            <person name="Huang J."/>
            <person name="Zhao X.-W."/>
            <person name="Ke S."/>
            <person name="Chen Y.-Y."/>
            <person name="Wu W.-L."/>
            <person name="Hsu J.-L."/>
            <person name="Lin Y.-F."/>
            <person name="Huang M.-D."/>
            <person name="Li C.-Y."/>
            <person name="Huang L."/>
            <person name="Wang Z.-W."/>
            <person name="Zhao X."/>
            <person name="Zhong W.-Y."/>
            <person name="Peng D.-H."/>
            <person name="Ahmad S."/>
            <person name="Lan S."/>
            <person name="Zhang J.-S."/>
            <person name="Tsai W.-C."/>
            <person name="Van De Peer Y."/>
            <person name="Liu Z.-J."/>
        </authorList>
    </citation>
    <scope>NUCLEOTIDE SEQUENCE</scope>
    <source>
        <strain evidence="2">SCP</strain>
        <tissue evidence="2">Leaves</tissue>
    </source>
</reference>
<keyword evidence="3" id="KW-1185">Reference proteome</keyword>
<dbReference type="AlphaFoldDB" id="A0AAV9AMQ3"/>
<dbReference type="EMBL" id="JAUJYN010000008">
    <property type="protein sequence ID" value="KAK1265225.1"/>
    <property type="molecule type" value="Genomic_DNA"/>
</dbReference>
<evidence type="ECO:0000313" key="2">
    <source>
        <dbReference type="EMBL" id="KAK1265225.1"/>
    </source>
</evidence>
<keyword evidence="1" id="KW-0472">Membrane</keyword>
<protein>
    <submittedName>
        <fullName evidence="2">ABC transporter A family member 10</fullName>
    </submittedName>
</protein>
<comment type="caution">
    <text evidence="2">The sequence shown here is derived from an EMBL/GenBank/DDBJ whole genome shotgun (WGS) entry which is preliminary data.</text>
</comment>
<proteinExistence type="predicted"/>
<accession>A0AAV9AMQ3</accession>
<keyword evidence="1" id="KW-1133">Transmembrane helix</keyword>